<feature type="transmembrane region" description="Helical" evidence="7">
    <location>
        <begin position="85"/>
        <end position="103"/>
    </location>
</feature>
<keyword evidence="4 7" id="KW-1133">Transmembrane helix</keyword>
<feature type="transmembrane region" description="Helical" evidence="7">
    <location>
        <begin position="429"/>
        <end position="450"/>
    </location>
</feature>
<dbReference type="PANTHER" id="PTHR23504">
    <property type="entry name" value="MAJOR FACILITATOR SUPERFAMILY DOMAIN-CONTAINING PROTEIN 10"/>
    <property type="match status" value="1"/>
</dbReference>
<feature type="transmembrane region" description="Helical" evidence="7">
    <location>
        <begin position="338"/>
        <end position="357"/>
    </location>
</feature>
<dbReference type="SUPFAM" id="SSF103473">
    <property type="entry name" value="MFS general substrate transporter"/>
    <property type="match status" value="1"/>
</dbReference>
<feature type="transmembrane region" description="Helical" evidence="7">
    <location>
        <begin position="470"/>
        <end position="489"/>
    </location>
</feature>
<keyword evidence="10" id="KW-1185">Reference proteome</keyword>
<feature type="transmembrane region" description="Helical" evidence="7">
    <location>
        <begin position="143"/>
        <end position="166"/>
    </location>
</feature>
<feature type="transmembrane region" description="Helical" evidence="7">
    <location>
        <begin position="369"/>
        <end position="386"/>
    </location>
</feature>
<dbReference type="Pfam" id="PF07690">
    <property type="entry name" value="MFS_1"/>
    <property type="match status" value="1"/>
</dbReference>
<evidence type="ECO:0000256" key="7">
    <source>
        <dbReference type="SAM" id="Phobius"/>
    </source>
</evidence>
<dbReference type="InterPro" id="IPR011701">
    <property type="entry name" value="MFS"/>
</dbReference>
<dbReference type="CDD" id="cd17330">
    <property type="entry name" value="MFS_SLC46_TetA_like"/>
    <property type="match status" value="1"/>
</dbReference>
<accession>A0ABR0SKR8</accession>
<evidence type="ECO:0000256" key="4">
    <source>
        <dbReference type="ARBA" id="ARBA00022989"/>
    </source>
</evidence>
<dbReference type="InterPro" id="IPR020846">
    <property type="entry name" value="MFS_dom"/>
</dbReference>
<sequence>MTRGADSVPKLPVRQLAILAVVRFAEPVASTSVFPYLPHMIRDFGVPLDKVAKWAGLTSAIFSLCQSVAAVPWGKASDRFGRKPILVWGLISTTICFLVWGMSTSLPMALTVRAIEGAGNGNVGIIRTMVAEMVTHKELQPKAFSIMPLVWSLGSVVGPAFGGFFAQPAERFPNVFGHIEFFKRFPYALPNFIATFFFFISASSAILFLKETHPEKRDEKDWGLLVGERLTRAIRRDPGQISQRRVSFVDGEATAPLIPTQVTPTKNLSRQPAPGMKEVFTRQTVINLACYTFLAFHSVAFDQNLTVLLYYPVIPRTPENTKFPFYFTGGLGLDSGTIGTFFTLYGLTCGSIQFLLFPPLVRRYGVHNCFKLCSVITPVVYLLTPYTSLFPTPTTRYLAVLAVMVLKAFSIIIAFPATTILLTNSATSVRILGTLNGFATMFSCLGRALGPATTGLVFSWGAQHGYIVSAYFFLAFIAAIGAIPAFWIVEGSGPSASVESTDSSDTEGDEAFATSQTVFADSEDDEEATASSPLLKGNQKNYSTTN</sequence>
<dbReference type="Proteomes" id="UP001338125">
    <property type="component" value="Unassembled WGS sequence"/>
</dbReference>
<evidence type="ECO:0000256" key="2">
    <source>
        <dbReference type="ARBA" id="ARBA00022448"/>
    </source>
</evidence>
<evidence type="ECO:0000256" key="1">
    <source>
        <dbReference type="ARBA" id="ARBA00004141"/>
    </source>
</evidence>
<evidence type="ECO:0000313" key="9">
    <source>
        <dbReference type="EMBL" id="KAK5992738.1"/>
    </source>
</evidence>
<comment type="subcellular location">
    <subcellularLocation>
        <location evidence="1">Membrane</location>
        <topology evidence="1">Multi-pass membrane protein</topology>
    </subcellularLocation>
</comment>
<protein>
    <submittedName>
        <fullName evidence="9">Major facilitator superfamily multidrug transporter mfsB</fullName>
    </submittedName>
</protein>
<dbReference type="EMBL" id="JAVFKD010000012">
    <property type="protein sequence ID" value="KAK5992738.1"/>
    <property type="molecule type" value="Genomic_DNA"/>
</dbReference>
<dbReference type="PANTHER" id="PTHR23504:SF8">
    <property type="entry name" value="TRANSPORTER, PUTATIVE (AFU_ORTHOLOGUE AFUA_1G03730)-RELATED"/>
    <property type="match status" value="1"/>
</dbReference>
<dbReference type="InterPro" id="IPR036259">
    <property type="entry name" value="MFS_trans_sf"/>
</dbReference>
<feature type="domain" description="Major facilitator superfamily (MFS) profile" evidence="8">
    <location>
        <begin position="15"/>
        <end position="493"/>
    </location>
</feature>
<keyword evidence="5 7" id="KW-0472">Membrane</keyword>
<keyword evidence="3 7" id="KW-0812">Transmembrane</keyword>
<organism evidence="9 10">
    <name type="scientific">Cladobotryum mycophilum</name>
    <dbReference type="NCBI Taxonomy" id="491253"/>
    <lineage>
        <taxon>Eukaryota</taxon>
        <taxon>Fungi</taxon>
        <taxon>Dikarya</taxon>
        <taxon>Ascomycota</taxon>
        <taxon>Pezizomycotina</taxon>
        <taxon>Sordariomycetes</taxon>
        <taxon>Hypocreomycetidae</taxon>
        <taxon>Hypocreales</taxon>
        <taxon>Hypocreaceae</taxon>
        <taxon>Cladobotryum</taxon>
    </lineage>
</organism>
<proteinExistence type="predicted"/>
<feature type="transmembrane region" description="Helical" evidence="7">
    <location>
        <begin position="187"/>
        <end position="209"/>
    </location>
</feature>
<keyword evidence="2" id="KW-0813">Transport</keyword>
<name>A0ABR0SKR8_9HYPO</name>
<feature type="transmembrane region" description="Helical" evidence="7">
    <location>
        <begin position="398"/>
        <end position="422"/>
    </location>
</feature>
<gene>
    <name evidence="9" type="ORF">PT974_06154</name>
</gene>
<dbReference type="PROSITE" id="PS50850">
    <property type="entry name" value="MFS"/>
    <property type="match status" value="1"/>
</dbReference>
<evidence type="ECO:0000256" key="5">
    <source>
        <dbReference type="ARBA" id="ARBA00023136"/>
    </source>
</evidence>
<evidence type="ECO:0000259" key="8">
    <source>
        <dbReference type="PROSITE" id="PS50850"/>
    </source>
</evidence>
<dbReference type="Gene3D" id="1.20.1250.20">
    <property type="entry name" value="MFS general substrate transporter like domains"/>
    <property type="match status" value="1"/>
</dbReference>
<comment type="caution">
    <text evidence="9">The sequence shown here is derived from an EMBL/GenBank/DDBJ whole genome shotgun (WGS) entry which is preliminary data.</text>
</comment>
<feature type="region of interest" description="Disordered" evidence="6">
    <location>
        <begin position="497"/>
        <end position="546"/>
    </location>
</feature>
<evidence type="ECO:0000313" key="10">
    <source>
        <dbReference type="Proteomes" id="UP001338125"/>
    </source>
</evidence>
<evidence type="ECO:0000256" key="6">
    <source>
        <dbReference type="SAM" id="MobiDB-lite"/>
    </source>
</evidence>
<evidence type="ECO:0000256" key="3">
    <source>
        <dbReference type="ARBA" id="ARBA00022692"/>
    </source>
</evidence>
<reference evidence="9 10" key="1">
    <citation type="submission" date="2024-01" db="EMBL/GenBank/DDBJ databases">
        <title>Complete genome of Cladobotryum mycophilum ATHUM6906.</title>
        <authorList>
            <person name="Christinaki A.C."/>
            <person name="Myridakis A.I."/>
            <person name="Kouvelis V.N."/>
        </authorList>
    </citation>
    <scope>NUCLEOTIDE SEQUENCE [LARGE SCALE GENOMIC DNA]</scope>
    <source>
        <strain evidence="9 10">ATHUM6906</strain>
    </source>
</reference>